<feature type="transmembrane region" description="Helical" evidence="5">
    <location>
        <begin position="223"/>
        <end position="246"/>
    </location>
</feature>
<dbReference type="Gene3D" id="1.20.1250.20">
    <property type="entry name" value="MFS general substrate transporter like domains"/>
    <property type="match status" value="1"/>
</dbReference>
<comment type="caution">
    <text evidence="6">The sequence shown here is derived from an EMBL/GenBank/DDBJ whole genome shotgun (WGS) entry which is preliminary data.</text>
</comment>
<feature type="transmembrane region" description="Helical" evidence="5">
    <location>
        <begin position="252"/>
        <end position="272"/>
    </location>
</feature>
<gene>
    <name evidence="6" type="ORF">PsYK624_087180</name>
</gene>
<evidence type="ECO:0000313" key="6">
    <source>
        <dbReference type="EMBL" id="GJE92563.1"/>
    </source>
</evidence>
<feature type="transmembrane region" description="Helical" evidence="5">
    <location>
        <begin position="415"/>
        <end position="436"/>
    </location>
</feature>
<keyword evidence="4 5" id="KW-0472">Membrane</keyword>
<dbReference type="PANTHER" id="PTHR23502">
    <property type="entry name" value="MAJOR FACILITATOR SUPERFAMILY"/>
    <property type="match status" value="1"/>
</dbReference>
<dbReference type="InterPro" id="IPR011701">
    <property type="entry name" value="MFS"/>
</dbReference>
<dbReference type="SUPFAM" id="SSF103473">
    <property type="entry name" value="MFS general substrate transporter"/>
    <property type="match status" value="1"/>
</dbReference>
<keyword evidence="3 5" id="KW-1133">Transmembrane helix</keyword>
<protein>
    <submittedName>
        <fullName evidence="6">MFS general substrate transporter</fullName>
    </submittedName>
</protein>
<accession>A0A9P3LFE8</accession>
<evidence type="ECO:0000256" key="2">
    <source>
        <dbReference type="ARBA" id="ARBA00022692"/>
    </source>
</evidence>
<proteinExistence type="predicted"/>
<evidence type="ECO:0000256" key="5">
    <source>
        <dbReference type="SAM" id="Phobius"/>
    </source>
</evidence>
<dbReference type="GO" id="GO:0005886">
    <property type="term" value="C:plasma membrane"/>
    <property type="evidence" value="ECO:0007669"/>
    <property type="project" value="TreeGrafter"/>
</dbReference>
<feature type="transmembrane region" description="Helical" evidence="5">
    <location>
        <begin position="164"/>
        <end position="182"/>
    </location>
</feature>
<dbReference type="InterPro" id="IPR036259">
    <property type="entry name" value="MFS_trans_sf"/>
</dbReference>
<dbReference type="EMBL" id="BPQB01000027">
    <property type="protein sequence ID" value="GJE92563.1"/>
    <property type="molecule type" value="Genomic_DNA"/>
</dbReference>
<feature type="transmembrane region" description="Helical" evidence="5">
    <location>
        <begin position="479"/>
        <end position="500"/>
    </location>
</feature>
<evidence type="ECO:0000256" key="1">
    <source>
        <dbReference type="ARBA" id="ARBA00004141"/>
    </source>
</evidence>
<reference evidence="6 7" key="1">
    <citation type="submission" date="2021-08" db="EMBL/GenBank/DDBJ databases">
        <title>Draft Genome Sequence of Phanerochaete sordida strain YK-624.</title>
        <authorList>
            <person name="Mori T."/>
            <person name="Dohra H."/>
            <person name="Suzuki T."/>
            <person name="Kawagishi H."/>
            <person name="Hirai H."/>
        </authorList>
    </citation>
    <scope>NUCLEOTIDE SEQUENCE [LARGE SCALE GENOMIC DNA]</scope>
    <source>
        <strain evidence="6 7">YK-624</strain>
    </source>
</reference>
<dbReference type="OrthoDB" id="2533084at2759"/>
<dbReference type="AlphaFoldDB" id="A0A9P3LFE8"/>
<organism evidence="6 7">
    <name type="scientific">Phanerochaete sordida</name>
    <dbReference type="NCBI Taxonomy" id="48140"/>
    <lineage>
        <taxon>Eukaryota</taxon>
        <taxon>Fungi</taxon>
        <taxon>Dikarya</taxon>
        <taxon>Basidiomycota</taxon>
        <taxon>Agaricomycotina</taxon>
        <taxon>Agaricomycetes</taxon>
        <taxon>Polyporales</taxon>
        <taxon>Phanerochaetaceae</taxon>
        <taxon>Phanerochaete</taxon>
    </lineage>
</organism>
<comment type="subcellular location">
    <subcellularLocation>
        <location evidence="1">Membrane</location>
        <topology evidence="1">Multi-pass membrane protein</topology>
    </subcellularLocation>
</comment>
<keyword evidence="7" id="KW-1185">Reference proteome</keyword>
<feature type="transmembrane region" description="Helical" evidence="5">
    <location>
        <begin position="370"/>
        <end position="394"/>
    </location>
</feature>
<dbReference type="Pfam" id="PF07690">
    <property type="entry name" value="MFS_1"/>
    <property type="match status" value="1"/>
</dbReference>
<feature type="transmembrane region" description="Helical" evidence="5">
    <location>
        <begin position="442"/>
        <end position="467"/>
    </location>
</feature>
<name>A0A9P3LFE8_9APHY</name>
<feature type="transmembrane region" description="Helical" evidence="5">
    <location>
        <begin position="335"/>
        <end position="358"/>
    </location>
</feature>
<sequence length="541" mass="60163">MPAIRASPESASPSGSVKELDIEAKETTSLEPLDLVSYYENNAGRLVVEPEEARVEFGDDVAKRLKLTADGTTVLWPQPTDDPEDPQNWSDVRKAFQLFIITLAAIVPDFDNGTGTAVLFAASRQFKTTTGEFNDLTNNWSIFLLGWGGIFAVMLMRRYGRLPVLFWSQVLSLAFLLGNTFSPNLSTFAAMRCLNGFFGTTPQVTGLYVITDMFPFHLQARKLNIWTMGFIVSPFLSPMAFGFLVARANWRWCYGIACMYGATVLALIVFFGEETMYDRTLKDPRPYPLPKPWLRKRFELLVGAYGARMAKFRATWRETATIWVQLAWRPHVSGILLFEAMLFGFGIGINGTNGVFLSQPPPVGYGFDQIHIAGVYATPVVAVVLGELLGRYLNDWIMHLSIRRNGGVFEAESRLWACYVAVAFYTCGMLLLGAGLQKHLTIAAFIIGWGLVEIATMINTTVVYAYLNDSFPRYKGEMSALLNLARTLGGFSVAYFQVPWASKHGALQTFGCEAAIVGALFVLVVPAMQIKGRTLRTRFSM</sequence>
<feature type="transmembrane region" description="Helical" evidence="5">
    <location>
        <begin position="188"/>
        <end position="211"/>
    </location>
</feature>
<dbReference type="Proteomes" id="UP000703269">
    <property type="component" value="Unassembled WGS sequence"/>
</dbReference>
<keyword evidence="2 5" id="KW-0812">Transmembrane</keyword>
<evidence type="ECO:0000256" key="3">
    <source>
        <dbReference type="ARBA" id="ARBA00022989"/>
    </source>
</evidence>
<dbReference type="PANTHER" id="PTHR23502:SF22">
    <property type="entry name" value="MAJOR FACILITATOR SUPERFAMILY (MFS) PROFILE DOMAIN-CONTAINING PROTEIN"/>
    <property type="match status" value="1"/>
</dbReference>
<dbReference type="GO" id="GO:0022857">
    <property type="term" value="F:transmembrane transporter activity"/>
    <property type="evidence" value="ECO:0007669"/>
    <property type="project" value="InterPro"/>
</dbReference>
<evidence type="ECO:0000256" key="4">
    <source>
        <dbReference type="ARBA" id="ARBA00023136"/>
    </source>
</evidence>
<feature type="transmembrane region" description="Helical" evidence="5">
    <location>
        <begin position="506"/>
        <end position="528"/>
    </location>
</feature>
<evidence type="ECO:0000313" key="7">
    <source>
        <dbReference type="Proteomes" id="UP000703269"/>
    </source>
</evidence>
<feature type="transmembrane region" description="Helical" evidence="5">
    <location>
        <begin position="140"/>
        <end position="157"/>
    </location>
</feature>
<feature type="transmembrane region" description="Helical" evidence="5">
    <location>
        <begin position="98"/>
        <end position="120"/>
    </location>
</feature>